<dbReference type="AlphaFoldDB" id="A0A9P4VVG5"/>
<dbReference type="EMBL" id="MU006089">
    <property type="protein sequence ID" value="KAF2843540.1"/>
    <property type="molecule type" value="Genomic_DNA"/>
</dbReference>
<keyword evidence="3" id="KW-1185">Reference proteome</keyword>
<dbReference type="Proteomes" id="UP000799429">
    <property type="component" value="Unassembled WGS sequence"/>
</dbReference>
<proteinExistence type="predicted"/>
<dbReference type="InterPro" id="IPR052523">
    <property type="entry name" value="Trichothecene_AcTrans"/>
</dbReference>
<dbReference type="SUPFAM" id="SSF55729">
    <property type="entry name" value="Acyl-CoA N-acyltransferases (Nat)"/>
    <property type="match status" value="1"/>
</dbReference>
<dbReference type="Pfam" id="PF13673">
    <property type="entry name" value="Acetyltransf_10"/>
    <property type="match status" value="1"/>
</dbReference>
<evidence type="ECO:0000313" key="3">
    <source>
        <dbReference type="Proteomes" id="UP000799429"/>
    </source>
</evidence>
<sequence>MKIRPPRRPDIPAVAAISTAAFGDDDLHRWLFPNRHLSPNDLYRLQLLKARRRFVEPSRLCIVAETEPGDAGWRGKPEVVGKAVFELRGGAGKGEGGCGRSDTLGMKFERALIDLEMEYEKRVNDHTSSPSRIAAFFNAMNYNLTIDGGYWYLRSLSVSPQSQRQGVGAELLKWGLRHADAEGVPMELEASPAGEGLYRKLGFKLFYEKRFVKDGFGHTIVAMLWEPERLRGRWINEDDQGRWKLNEKYGKFTVPQ</sequence>
<reference evidence="2" key="1">
    <citation type="journal article" date="2020" name="Stud. Mycol.">
        <title>101 Dothideomycetes genomes: a test case for predicting lifestyles and emergence of pathogens.</title>
        <authorList>
            <person name="Haridas S."/>
            <person name="Albert R."/>
            <person name="Binder M."/>
            <person name="Bloem J."/>
            <person name="Labutti K."/>
            <person name="Salamov A."/>
            <person name="Andreopoulos B."/>
            <person name="Baker S."/>
            <person name="Barry K."/>
            <person name="Bills G."/>
            <person name="Bluhm B."/>
            <person name="Cannon C."/>
            <person name="Castanera R."/>
            <person name="Culley D."/>
            <person name="Daum C."/>
            <person name="Ezra D."/>
            <person name="Gonzalez J."/>
            <person name="Henrissat B."/>
            <person name="Kuo A."/>
            <person name="Liang C."/>
            <person name="Lipzen A."/>
            <person name="Lutzoni F."/>
            <person name="Magnuson J."/>
            <person name="Mondo S."/>
            <person name="Nolan M."/>
            <person name="Ohm R."/>
            <person name="Pangilinan J."/>
            <person name="Park H.-J."/>
            <person name="Ramirez L."/>
            <person name="Alfaro M."/>
            <person name="Sun H."/>
            <person name="Tritt A."/>
            <person name="Yoshinaga Y."/>
            <person name="Zwiers L.-H."/>
            <person name="Turgeon B."/>
            <person name="Goodwin S."/>
            <person name="Spatafora J."/>
            <person name="Crous P."/>
            <person name="Grigoriev I."/>
        </authorList>
    </citation>
    <scope>NUCLEOTIDE SEQUENCE</scope>
    <source>
        <strain evidence="2">CBS 101060</strain>
    </source>
</reference>
<dbReference type="InterPro" id="IPR000182">
    <property type="entry name" value="GNAT_dom"/>
</dbReference>
<dbReference type="PANTHER" id="PTHR42791">
    <property type="entry name" value="GNAT FAMILY ACETYLTRANSFERASE"/>
    <property type="match status" value="1"/>
</dbReference>
<comment type="caution">
    <text evidence="2">The sequence shown here is derived from an EMBL/GenBank/DDBJ whole genome shotgun (WGS) entry which is preliminary data.</text>
</comment>
<gene>
    <name evidence="2" type="ORF">M501DRAFT_1028328</name>
</gene>
<evidence type="ECO:0000313" key="2">
    <source>
        <dbReference type="EMBL" id="KAF2843540.1"/>
    </source>
</evidence>
<dbReference type="InterPro" id="IPR016181">
    <property type="entry name" value="Acyl_CoA_acyltransferase"/>
</dbReference>
<dbReference type="GO" id="GO:0016747">
    <property type="term" value="F:acyltransferase activity, transferring groups other than amino-acyl groups"/>
    <property type="evidence" value="ECO:0007669"/>
    <property type="project" value="InterPro"/>
</dbReference>
<dbReference type="Gene3D" id="3.40.630.30">
    <property type="match status" value="1"/>
</dbReference>
<protein>
    <submittedName>
        <fullName evidence="2">Acyl-CoA N-acyltransferase</fullName>
    </submittedName>
</protein>
<dbReference type="CDD" id="cd04301">
    <property type="entry name" value="NAT_SF"/>
    <property type="match status" value="1"/>
</dbReference>
<dbReference type="PROSITE" id="PS51186">
    <property type="entry name" value="GNAT"/>
    <property type="match status" value="1"/>
</dbReference>
<dbReference type="OrthoDB" id="2115692at2759"/>
<evidence type="ECO:0000259" key="1">
    <source>
        <dbReference type="PROSITE" id="PS51186"/>
    </source>
</evidence>
<feature type="domain" description="N-acetyltransferase" evidence="1">
    <location>
        <begin position="144"/>
        <end position="226"/>
    </location>
</feature>
<dbReference type="PANTHER" id="PTHR42791:SF16">
    <property type="entry name" value="N-ACETYLTRANSFERASE DOMAIN-CONTAINING PROTEIN"/>
    <property type="match status" value="1"/>
</dbReference>
<name>A0A9P4VVG5_9PEZI</name>
<organism evidence="2 3">
    <name type="scientific">Patellaria atrata CBS 101060</name>
    <dbReference type="NCBI Taxonomy" id="1346257"/>
    <lineage>
        <taxon>Eukaryota</taxon>
        <taxon>Fungi</taxon>
        <taxon>Dikarya</taxon>
        <taxon>Ascomycota</taxon>
        <taxon>Pezizomycotina</taxon>
        <taxon>Dothideomycetes</taxon>
        <taxon>Dothideomycetes incertae sedis</taxon>
        <taxon>Patellariales</taxon>
        <taxon>Patellariaceae</taxon>
        <taxon>Patellaria</taxon>
    </lineage>
</organism>
<accession>A0A9P4VVG5</accession>